<dbReference type="NCBIfam" id="NF004160">
    <property type="entry name" value="PRK05627.1-3"/>
    <property type="match status" value="1"/>
</dbReference>
<comment type="catalytic activity">
    <reaction evidence="13 15">
        <text>riboflavin + ATP = FMN + ADP + H(+)</text>
        <dbReference type="Rhea" id="RHEA:14357"/>
        <dbReference type="ChEBI" id="CHEBI:15378"/>
        <dbReference type="ChEBI" id="CHEBI:30616"/>
        <dbReference type="ChEBI" id="CHEBI:57986"/>
        <dbReference type="ChEBI" id="CHEBI:58210"/>
        <dbReference type="ChEBI" id="CHEBI:456216"/>
        <dbReference type="EC" id="2.7.1.26"/>
    </reaction>
</comment>
<dbReference type="SMART" id="SM00904">
    <property type="entry name" value="Flavokinase"/>
    <property type="match status" value="1"/>
</dbReference>
<comment type="pathway">
    <text evidence="3 15">Cofactor biosynthesis; FMN biosynthesis; FMN from riboflavin (ATP route): step 1/1.</text>
</comment>
<evidence type="ECO:0000256" key="6">
    <source>
        <dbReference type="ARBA" id="ARBA00022679"/>
    </source>
</evidence>
<dbReference type="InterPro" id="IPR023465">
    <property type="entry name" value="Riboflavin_kinase_dom_sf"/>
</dbReference>
<comment type="function">
    <text evidence="1">Catalyzes the phosphorylation of riboflavin to FMN followed by the adenylation of FMN to FAD.</text>
</comment>
<comment type="pathway">
    <text evidence="2 15">Cofactor biosynthesis; FAD biosynthesis; FAD from FMN: step 1/1.</text>
</comment>
<dbReference type="GO" id="GO:0009231">
    <property type="term" value="P:riboflavin biosynthetic process"/>
    <property type="evidence" value="ECO:0007669"/>
    <property type="project" value="InterPro"/>
</dbReference>
<dbReference type="InterPro" id="IPR023468">
    <property type="entry name" value="Riboflavin_kinase"/>
</dbReference>
<dbReference type="EMBL" id="NPEU01000521">
    <property type="protein sequence ID" value="RAI31221.1"/>
    <property type="molecule type" value="Genomic_DNA"/>
</dbReference>
<dbReference type="NCBIfam" id="TIGR00083">
    <property type="entry name" value="ribF"/>
    <property type="match status" value="1"/>
</dbReference>
<dbReference type="EC" id="2.7.7.2" evidence="15"/>
<evidence type="ECO:0000256" key="5">
    <source>
        <dbReference type="ARBA" id="ARBA00022643"/>
    </source>
</evidence>
<keyword evidence="4 15" id="KW-0285">Flavoprotein</keyword>
<organism evidence="17 18">
    <name type="scientific">Rhodoplanes elegans</name>
    <dbReference type="NCBI Taxonomy" id="29408"/>
    <lineage>
        <taxon>Bacteria</taxon>
        <taxon>Pseudomonadati</taxon>
        <taxon>Pseudomonadota</taxon>
        <taxon>Alphaproteobacteria</taxon>
        <taxon>Hyphomicrobiales</taxon>
        <taxon>Nitrobacteraceae</taxon>
        <taxon>Rhodoplanes</taxon>
    </lineage>
</organism>
<dbReference type="InterPro" id="IPR015864">
    <property type="entry name" value="FAD_synthase"/>
</dbReference>
<evidence type="ECO:0000256" key="8">
    <source>
        <dbReference type="ARBA" id="ARBA00022741"/>
    </source>
</evidence>
<dbReference type="SUPFAM" id="SSF82114">
    <property type="entry name" value="Riboflavin kinase-like"/>
    <property type="match status" value="1"/>
</dbReference>
<name>A0A327JYX3_9BRAD</name>
<keyword evidence="18" id="KW-1185">Reference proteome</keyword>
<evidence type="ECO:0000313" key="17">
    <source>
        <dbReference type="EMBL" id="RAI31221.1"/>
    </source>
</evidence>
<evidence type="ECO:0000313" key="18">
    <source>
        <dbReference type="Proteomes" id="UP000248863"/>
    </source>
</evidence>
<proteinExistence type="inferred from homology"/>
<dbReference type="PANTHER" id="PTHR22749:SF6">
    <property type="entry name" value="RIBOFLAVIN KINASE"/>
    <property type="match status" value="1"/>
</dbReference>
<evidence type="ECO:0000259" key="16">
    <source>
        <dbReference type="SMART" id="SM00904"/>
    </source>
</evidence>
<dbReference type="GO" id="GO:0005524">
    <property type="term" value="F:ATP binding"/>
    <property type="evidence" value="ECO:0007669"/>
    <property type="project" value="UniProtKB-UniRule"/>
</dbReference>
<evidence type="ECO:0000256" key="4">
    <source>
        <dbReference type="ARBA" id="ARBA00022630"/>
    </source>
</evidence>
<dbReference type="FunFam" id="2.40.30.30:FF:000003">
    <property type="entry name" value="Riboflavin biosynthesis protein"/>
    <property type="match status" value="1"/>
</dbReference>
<protein>
    <recommendedName>
        <fullName evidence="15">Riboflavin biosynthesis protein</fullName>
    </recommendedName>
    <domain>
        <recommendedName>
            <fullName evidence="15">Riboflavin kinase</fullName>
            <ecNumber evidence="15">2.7.1.26</ecNumber>
        </recommendedName>
        <alternativeName>
            <fullName evidence="15">Flavokinase</fullName>
        </alternativeName>
    </domain>
    <domain>
        <recommendedName>
            <fullName evidence="15">FMN adenylyltransferase</fullName>
            <ecNumber evidence="15">2.7.7.2</ecNumber>
        </recommendedName>
        <alternativeName>
            <fullName evidence="15">FAD pyrophosphorylase</fullName>
        </alternativeName>
        <alternativeName>
            <fullName evidence="15">FAD synthase</fullName>
        </alternativeName>
    </domain>
</protein>
<evidence type="ECO:0000256" key="14">
    <source>
        <dbReference type="ARBA" id="ARBA00049494"/>
    </source>
</evidence>
<dbReference type="EC" id="2.7.1.26" evidence="15"/>
<reference evidence="17 18" key="1">
    <citation type="submission" date="2017-07" db="EMBL/GenBank/DDBJ databases">
        <title>Draft Genome Sequences of Select Purple Nonsulfur Bacteria.</title>
        <authorList>
            <person name="Lasarre B."/>
            <person name="Mckinlay J.B."/>
        </authorList>
    </citation>
    <scope>NUCLEOTIDE SEQUENCE [LARGE SCALE GENOMIC DNA]</scope>
    <source>
        <strain evidence="17 18">DSM 11907</strain>
    </source>
</reference>
<keyword evidence="11 15" id="KW-0067">ATP-binding</keyword>
<keyword evidence="5 15" id="KW-0288">FMN</keyword>
<evidence type="ECO:0000256" key="10">
    <source>
        <dbReference type="ARBA" id="ARBA00022827"/>
    </source>
</evidence>
<dbReference type="UniPathway" id="UPA00277">
    <property type="reaction ID" value="UER00407"/>
</dbReference>
<dbReference type="PANTHER" id="PTHR22749">
    <property type="entry name" value="RIBOFLAVIN KINASE/FMN ADENYLYLTRANSFERASE"/>
    <property type="match status" value="1"/>
</dbReference>
<keyword evidence="7 15" id="KW-0548">Nucleotidyltransferase</keyword>
<keyword evidence="12" id="KW-0511">Multifunctional enzyme</keyword>
<sequence length="336" mass="36592">MTDISFPAPSFRLIRDRLDGPAPQGLEGAVVALGNFDGVHRGHRAVIQAAQARARALGKPAAAMTFEPHPRVLFDPETPDFRLSSVDEKVRLLAATGLDGAIVMGFDRALAALTPAEFVQKVLLDRHKVAGVATGFDFQFGKGRAGTTEFLRKEGERLGFTVDIAPPLLDAGERVSSGAVRSALTRGEVEHAWRLLGYPWFQSGEVVHGDSRGRDLGYPTANLKLDPNCKLRHGVYAVRVGVDGKRYDGVANFGRRPMFDTGVTLLEAFLFDFKGDLYGKTIDVAFYAFLRPELKFRAVEDLIDRMNEDSKAAHQILAGAGNAFPQLTDVAVTKRG</sequence>
<evidence type="ECO:0000256" key="3">
    <source>
        <dbReference type="ARBA" id="ARBA00005201"/>
    </source>
</evidence>
<accession>A0A327JYX3</accession>
<dbReference type="InterPro" id="IPR014729">
    <property type="entry name" value="Rossmann-like_a/b/a_fold"/>
</dbReference>
<keyword evidence="6 15" id="KW-0808">Transferase</keyword>
<dbReference type="CDD" id="cd02064">
    <property type="entry name" value="FAD_synthetase_N"/>
    <property type="match status" value="1"/>
</dbReference>
<comment type="catalytic activity">
    <reaction evidence="14 15">
        <text>FMN + ATP + H(+) = FAD + diphosphate</text>
        <dbReference type="Rhea" id="RHEA:17237"/>
        <dbReference type="ChEBI" id="CHEBI:15378"/>
        <dbReference type="ChEBI" id="CHEBI:30616"/>
        <dbReference type="ChEBI" id="CHEBI:33019"/>
        <dbReference type="ChEBI" id="CHEBI:57692"/>
        <dbReference type="ChEBI" id="CHEBI:58210"/>
        <dbReference type="EC" id="2.7.7.2"/>
    </reaction>
</comment>
<keyword evidence="10 15" id="KW-0274">FAD</keyword>
<dbReference type="AlphaFoldDB" id="A0A327JYX3"/>
<gene>
    <name evidence="17" type="primary">ribF</name>
    <name evidence="17" type="ORF">CH338_26210</name>
</gene>
<dbReference type="FunFam" id="3.40.50.620:FF:000021">
    <property type="entry name" value="Riboflavin biosynthesis protein"/>
    <property type="match status" value="1"/>
</dbReference>
<dbReference type="GO" id="GO:0006747">
    <property type="term" value="P:FAD biosynthetic process"/>
    <property type="evidence" value="ECO:0007669"/>
    <property type="project" value="UniProtKB-UniRule"/>
</dbReference>
<evidence type="ECO:0000256" key="11">
    <source>
        <dbReference type="ARBA" id="ARBA00022840"/>
    </source>
</evidence>
<dbReference type="Pfam" id="PF01687">
    <property type="entry name" value="Flavokinase"/>
    <property type="match status" value="1"/>
</dbReference>
<dbReference type="UniPathway" id="UPA00276">
    <property type="reaction ID" value="UER00406"/>
</dbReference>
<dbReference type="OrthoDB" id="9803667at2"/>
<dbReference type="Gene3D" id="2.40.30.30">
    <property type="entry name" value="Riboflavin kinase-like"/>
    <property type="match status" value="1"/>
</dbReference>
<dbReference type="InterPro" id="IPR015865">
    <property type="entry name" value="Riboflavin_kinase_bac/euk"/>
</dbReference>
<dbReference type="PIRSF" id="PIRSF004491">
    <property type="entry name" value="FAD_Synth"/>
    <property type="match status" value="1"/>
</dbReference>
<dbReference type="GO" id="GO:0003919">
    <property type="term" value="F:FMN adenylyltransferase activity"/>
    <property type="evidence" value="ECO:0007669"/>
    <property type="project" value="UniProtKB-UniRule"/>
</dbReference>
<evidence type="ECO:0000256" key="7">
    <source>
        <dbReference type="ARBA" id="ARBA00022695"/>
    </source>
</evidence>
<dbReference type="Gene3D" id="3.40.50.620">
    <property type="entry name" value="HUPs"/>
    <property type="match status" value="1"/>
</dbReference>
<keyword evidence="8 15" id="KW-0547">Nucleotide-binding</keyword>
<evidence type="ECO:0000256" key="9">
    <source>
        <dbReference type="ARBA" id="ARBA00022777"/>
    </source>
</evidence>
<evidence type="ECO:0000256" key="15">
    <source>
        <dbReference type="PIRNR" id="PIRNR004491"/>
    </source>
</evidence>
<dbReference type="GO" id="GO:0009398">
    <property type="term" value="P:FMN biosynthetic process"/>
    <property type="evidence" value="ECO:0007669"/>
    <property type="project" value="UniProtKB-UniRule"/>
</dbReference>
<evidence type="ECO:0000256" key="2">
    <source>
        <dbReference type="ARBA" id="ARBA00004726"/>
    </source>
</evidence>
<evidence type="ECO:0000256" key="12">
    <source>
        <dbReference type="ARBA" id="ARBA00023268"/>
    </source>
</evidence>
<evidence type="ECO:0000256" key="1">
    <source>
        <dbReference type="ARBA" id="ARBA00002121"/>
    </source>
</evidence>
<comment type="caution">
    <text evidence="17">The sequence shown here is derived from an EMBL/GenBank/DDBJ whole genome shotgun (WGS) entry which is preliminary data.</text>
</comment>
<dbReference type="GO" id="GO:0008531">
    <property type="term" value="F:riboflavin kinase activity"/>
    <property type="evidence" value="ECO:0007669"/>
    <property type="project" value="UniProtKB-UniRule"/>
</dbReference>
<dbReference type="InterPro" id="IPR002606">
    <property type="entry name" value="Riboflavin_kinase_bac"/>
</dbReference>
<dbReference type="Proteomes" id="UP000248863">
    <property type="component" value="Unassembled WGS sequence"/>
</dbReference>
<comment type="similarity">
    <text evidence="15">Belongs to the ribF family.</text>
</comment>
<dbReference type="Pfam" id="PF06574">
    <property type="entry name" value="FAD_syn"/>
    <property type="match status" value="1"/>
</dbReference>
<keyword evidence="9 15" id="KW-0418">Kinase</keyword>
<evidence type="ECO:0000256" key="13">
    <source>
        <dbReference type="ARBA" id="ARBA00047880"/>
    </source>
</evidence>
<feature type="domain" description="Riboflavin kinase" evidence="16">
    <location>
        <begin position="195"/>
        <end position="318"/>
    </location>
</feature>
<dbReference type="RefSeq" id="WP_111359975.1">
    <property type="nucleotide sequence ID" value="NZ_NHSK01000317.1"/>
</dbReference>
<dbReference type="SUPFAM" id="SSF52374">
    <property type="entry name" value="Nucleotidylyl transferase"/>
    <property type="match status" value="1"/>
</dbReference>